<name>A0A2V3PW74_9BACT</name>
<gene>
    <name evidence="5" type="ORF">CLV62_101313</name>
</gene>
<dbReference type="InterPro" id="IPR018062">
    <property type="entry name" value="HTH_AraC-typ_CS"/>
</dbReference>
<dbReference type="Gene3D" id="1.10.10.60">
    <property type="entry name" value="Homeodomain-like"/>
    <property type="match status" value="1"/>
</dbReference>
<evidence type="ECO:0000313" key="6">
    <source>
        <dbReference type="Proteomes" id="UP000247973"/>
    </source>
</evidence>
<comment type="caution">
    <text evidence="5">The sequence shown here is derived from an EMBL/GenBank/DDBJ whole genome shotgun (WGS) entry which is preliminary data.</text>
</comment>
<protein>
    <submittedName>
        <fullName evidence="5">AraC-like DNA-binding protein</fullName>
    </submittedName>
</protein>
<dbReference type="InterPro" id="IPR018060">
    <property type="entry name" value="HTH_AraC"/>
</dbReference>
<dbReference type="SMART" id="SM00342">
    <property type="entry name" value="HTH_ARAC"/>
    <property type="match status" value="1"/>
</dbReference>
<dbReference type="PANTHER" id="PTHR43280">
    <property type="entry name" value="ARAC-FAMILY TRANSCRIPTIONAL REGULATOR"/>
    <property type="match status" value="1"/>
</dbReference>
<dbReference type="OrthoDB" id="952277at2"/>
<keyword evidence="2 5" id="KW-0238">DNA-binding</keyword>
<keyword evidence="3" id="KW-0804">Transcription</keyword>
<evidence type="ECO:0000256" key="1">
    <source>
        <dbReference type="ARBA" id="ARBA00023015"/>
    </source>
</evidence>
<proteinExistence type="predicted"/>
<organism evidence="5 6">
    <name type="scientific">Dysgonomonas alginatilytica</name>
    <dbReference type="NCBI Taxonomy" id="1605892"/>
    <lineage>
        <taxon>Bacteria</taxon>
        <taxon>Pseudomonadati</taxon>
        <taxon>Bacteroidota</taxon>
        <taxon>Bacteroidia</taxon>
        <taxon>Bacteroidales</taxon>
        <taxon>Dysgonomonadaceae</taxon>
        <taxon>Dysgonomonas</taxon>
    </lineage>
</organism>
<dbReference type="InterPro" id="IPR036163">
    <property type="entry name" value="HMA_dom_sf"/>
</dbReference>
<dbReference type="Pfam" id="PF12833">
    <property type="entry name" value="HTH_18"/>
    <property type="match status" value="1"/>
</dbReference>
<dbReference type="InterPro" id="IPR009057">
    <property type="entry name" value="Homeodomain-like_sf"/>
</dbReference>
<dbReference type="RefSeq" id="WP_110309007.1">
    <property type="nucleotide sequence ID" value="NZ_QICL01000001.1"/>
</dbReference>
<dbReference type="AlphaFoldDB" id="A0A2V3PW74"/>
<dbReference type="EMBL" id="QICL01000001">
    <property type="protein sequence ID" value="PXV69044.1"/>
    <property type="molecule type" value="Genomic_DNA"/>
</dbReference>
<feature type="domain" description="HTH araC/xylS-type" evidence="4">
    <location>
        <begin position="95"/>
        <end position="174"/>
    </location>
</feature>
<keyword evidence="1" id="KW-0805">Transcription regulation</keyword>
<dbReference type="Proteomes" id="UP000247973">
    <property type="component" value="Unassembled WGS sequence"/>
</dbReference>
<dbReference type="PANTHER" id="PTHR43280:SF28">
    <property type="entry name" value="HTH-TYPE TRANSCRIPTIONAL ACTIVATOR RHAS"/>
    <property type="match status" value="1"/>
</dbReference>
<sequence length="185" mass="21243">MKLYIKNMVCPRCIMAVENTLNQLNIISLDVRLGEVVLANEIDKNQLSILRKELSNLGFELLDDSQQQLIEQIKAIAIKHVHYNDEQNLNISELLVSELHRDYSYLSKLFSTTEGITIEHFVILQKIERVKELLTYDLQTLSEIADELGYSSVAHLSAQFKKVTGLTPTRFKQQGIDLRRGLDQI</sequence>
<evidence type="ECO:0000259" key="4">
    <source>
        <dbReference type="PROSITE" id="PS01124"/>
    </source>
</evidence>
<evidence type="ECO:0000256" key="3">
    <source>
        <dbReference type="ARBA" id="ARBA00023163"/>
    </source>
</evidence>
<dbReference type="SUPFAM" id="SSF46689">
    <property type="entry name" value="Homeodomain-like"/>
    <property type="match status" value="1"/>
</dbReference>
<dbReference type="PROSITE" id="PS01124">
    <property type="entry name" value="HTH_ARAC_FAMILY_2"/>
    <property type="match status" value="1"/>
</dbReference>
<accession>A0A2V3PW74</accession>
<evidence type="ECO:0000313" key="5">
    <source>
        <dbReference type="EMBL" id="PXV69044.1"/>
    </source>
</evidence>
<dbReference type="PROSITE" id="PS00041">
    <property type="entry name" value="HTH_ARAC_FAMILY_1"/>
    <property type="match status" value="1"/>
</dbReference>
<keyword evidence="6" id="KW-1185">Reference proteome</keyword>
<dbReference type="GO" id="GO:0046872">
    <property type="term" value="F:metal ion binding"/>
    <property type="evidence" value="ECO:0007669"/>
    <property type="project" value="InterPro"/>
</dbReference>
<dbReference type="SUPFAM" id="SSF55008">
    <property type="entry name" value="HMA, heavy metal-associated domain"/>
    <property type="match status" value="1"/>
</dbReference>
<reference evidence="5 6" key="1">
    <citation type="submission" date="2018-03" db="EMBL/GenBank/DDBJ databases">
        <title>Genomic Encyclopedia of Archaeal and Bacterial Type Strains, Phase II (KMG-II): from individual species to whole genera.</title>
        <authorList>
            <person name="Goeker M."/>
        </authorList>
    </citation>
    <scope>NUCLEOTIDE SEQUENCE [LARGE SCALE GENOMIC DNA]</scope>
    <source>
        <strain evidence="5 6">DSM 100214</strain>
    </source>
</reference>
<evidence type="ECO:0000256" key="2">
    <source>
        <dbReference type="ARBA" id="ARBA00023125"/>
    </source>
</evidence>
<dbReference type="Gene3D" id="3.30.70.100">
    <property type="match status" value="1"/>
</dbReference>
<dbReference type="GO" id="GO:0043565">
    <property type="term" value="F:sequence-specific DNA binding"/>
    <property type="evidence" value="ECO:0007669"/>
    <property type="project" value="InterPro"/>
</dbReference>
<dbReference type="GO" id="GO:0003700">
    <property type="term" value="F:DNA-binding transcription factor activity"/>
    <property type="evidence" value="ECO:0007669"/>
    <property type="project" value="InterPro"/>
</dbReference>